<dbReference type="SUPFAM" id="SSF53756">
    <property type="entry name" value="UDP-Glycosyltransferase/glycogen phosphorylase"/>
    <property type="match status" value="1"/>
</dbReference>
<keyword evidence="3" id="KW-0808">Transferase</keyword>
<organism evidence="3 4">
    <name type="scientific">Alteraurantiacibacter buctensis</name>
    <dbReference type="NCBI Taxonomy" id="1503981"/>
    <lineage>
        <taxon>Bacteria</taxon>
        <taxon>Pseudomonadati</taxon>
        <taxon>Pseudomonadota</taxon>
        <taxon>Alphaproteobacteria</taxon>
        <taxon>Sphingomonadales</taxon>
        <taxon>Erythrobacteraceae</taxon>
        <taxon>Alteraurantiacibacter</taxon>
    </lineage>
</organism>
<gene>
    <name evidence="3" type="ORF">GRI99_05110</name>
</gene>
<evidence type="ECO:0000313" key="4">
    <source>
        <dbReference type="Proteomes" id="UP000466966"/>
    </source>
</evidence>
<dbReference type="InterPro" id="IPR001296">
    <property type="entry name" value="Glyco_trans_1"/>
</dbReference>
<dbReference type="AlphaFoldDB" id="A0A844YY58"/>
<accession>A0A844YY58</accession>
<feature type="domain" description="Glycosyltransferase subfamily 4-like N-terminal" evidence="2">
    <location>
        <begin position="73"/>
        <end position="196"/>
    </location>
</feature>
<dbReference type="PANTHER" id="PTHR12526:SF572">
    <property type="entry name" value="BLL5144 PROTEIN"/>
    <property type="match status" value="1"/>
</dbReference>
<dbReference type="CDD" id="cd03822">
    <property type="entry name" value="GT4_mannosyltransferase-like"/>
    <property type="match status" value="1"/>
</dbReference>
<dbReference type="Pfam" id="PF00534">
    <property type="entry name" value="Glycos_transf_1"/>
    <property type="match status" value="1"/>
</dbReference>
<dbReference type="InterPro" id="IPR008928">
    <property type="entry name" value="6-hairpin_glycosidase_sf"/>
</dbReference>
<dbReference type="InterPro" id="IPR028098">
    <property type="entry name" value="Glyco_trans_4-like_N"/>
</dbReference>
<comment type="caution">
    <text evidence="3">The sequence shown here is derived from an EMBL/GenBank/DDBJ whole genome shotgun (WGS) entry which is preliminary data.</text>
</comment>
<evidence type="ECO:0000259" key="2">
    <source>
        <dbReference type="Pfam" id="PF13579"/>
    </source>
</evidence>
<dbReference type="SUPFAM" id="SSF48208">
    <property type="entry name" value="Six-hairpin glycosidases"/>
    <property type="match status" value="1"/>
</dbReference>
<feature type="domain" description="Glycosyl transferase family 1" evidence="1">
    <location>
        <begin position="220"/>
        <end position="382"/>
    </location>
</feature>
<dbReference type="GO" id="GO:0005975">
    <property type="term" value="P:carbohydrate metabolic process"/>
    <property type="evidence" value="ECO:0007669"/>
    <property type="project" value="InterPro"/>
</dbReference>
<dbReference type="Proteomes" id="UP000466966">
    <property type="component" value="Unassembled WGS sequence"/>
</dbReference>
<dbReference type="GO" id="GO:0016757">
    <property type="term" value="F:glycosyltransferase activity"/>
    <property type="evidence" value="ECO:0007669"/>
    <property type="project" value="UniProtKB-ARBA"/>
</dbReference>
<dbReference type="PANTHER" id="PTHR12526">
    <property type="entry name" value="GLYCOSYLTRANSFERASE"/>
    <property type="match status" value="1"/>
</dbReference>
<protein>
    <submittedName>
        <fullName evidence="3">Glycosyltransferase</fullName>
    </submittedName>
</protein>
<dbReference type="RefSeq" id="WP_160770975.1">
    <property type="nucleotide sequence ID" value="NZ_WTYV01000002.1"/>
</dbReference>
<reference evidence="3 4" key="1">
    <citation type="submission" date="2019-12" db="EMBL/GenBank/DDBJ databases">
        <title>Genomic-based taxomic classification of the family Erythrobacteraceae.</title>
        <authorList>
            <person name="Xu L."/>
        </authorList>
    </citation>
    <scope>NUCLEOTIDE SEQUENCE [LARGE SCALE GENOMIC DNA]</scope>
    <source>
        <strain evidence="3 4">M0322</strain>
    </source>
</reference>
<sequence length="786" mass="85374">MNYRSDLILYADNTDFEFSAFPGLAADLGNSPRVALIGTYLPRRCGIATFTDEVARSLGALPSPPQVDIYALTEPDCALEYGAIAGRVSPHDRAAVRNLADQINASGADAVWIQHEFGIFGGPDGETVVDLAQALAAPLLVTFHTVLRQPSDNQRRIVRQLLARASRVMVMTRSGRELLIAEYGARPQQVVVIPHGAPDRPFIPSPASFADGSAAPQLMTFGLIGPGKGLETAIAALPAIRARYPDVRYRIVGMTHPTLLAREGETYRESLIAQARELGVEDNINWDNRFLETDDLLDQLQQCDVYLTPYPNLQQSTSGTLSFAVALGKAVVSTPYEHARELLGDGAGVLVPPGDAAAMANGVLALLDDPEFRQGVRQLAYQRGRETLWSVFGRRSLAMVKEAVSPAPYLPARLEAPGSRALWTLCDGTGMLQHGVLSVPDRTHGYCIDDNARALIAMHDGKHLPMAERRRWSVTFASFIQHAWNDGEQAFRNFMSYDRSWCEERGSEDSYGRTLWALGATAERALDDDLRLWGRMWFDRALRGFAAIDSPRALALAAQGAASILRTDPQHRGAQGLLERTGDMLTSLLAEYRRPSWPWFEAVLAYDNPRLPLAMILAGECLERSEWTRAGLDTLGWISQRQTGAQGQFRPVGSEGFGQPGVQLPFDQQPLEAQAMIEAAGAAWKVTRDCAWRTVANRAWQWFFGVNDRGVMIADLASGRCRDGVTPRGANLNCGAESVLALHASYSAMAAFAGSITDGVRGHNPGGLDDSAASGIVHGGTGLAAA</sequence>
<dbReference type="OrthoDB" id="9765330at2"/>
<dbReference type="EMBL" id="WTYV01000002">
    <property type="protein sequence ID" value="MXO71017.1"/>
    <property type="molecule type" value="Genomic_DNA"/>
</dbReference>
<keyword evidence="4" id="KW-1185">Reference proteome</keyword>
<evidence type="ECO:0000313" key="3">
    <source>
        <dbReference type="EMBL" id="MXO71017.1"/>
    </source>
</evidence>
<name>A0A844YY58_9SPHN</name>
<proteinExistence type="predicted"/>
<dbReference type="Gene3D" id="3.40.50.2000">
    <property type="entry name" value="Glycogen Phosphorylase B"/>
    <property type="match status" value="2"/>
</dbReference>
<evidence type="ECO:0000259" key="1">
    <source>
        <dbReference type="Pfam" id="PF00534"/>
    </source>
</evidence>
<dbReference type="Pfam" id="PF13579">
    <property type="entry name" value="Glyco_trans_4_4"/>
    <property type="match status" value="1"/>
</dbReference>